<dbReference type="InterPro" id="IPR029058">
    <property type="entry name" value="AB_hydrolase_fold"/>
</dbReference>
<feature type="domain" description="Carrier" evidence="4">
    <location>
        <begin position="507"/>
        <end position="582"/>
    </location>
</feature>
<dbReference type="Pfam" id="PF00501">
    <property type="entry name" value="AMP-binding"/>
    <property type="match status" value="2"/>
</dbReference>
<organism evidence="5 6">
    <name type="scientific">Actinomadura gamaensis</name>
    <dbReference type="NCBI Taxonomy" id="1763541"/>
    <lineage>
        <taxon>Bacteria</taxon>
        <taxon>Bacillati</taxon>
        <taxon>Actinomycetota</taxon>
        <taxon>Actinomycetes</taxon>
        <taxon>Streptosporangiales</taxon>
        <taxon>Thermomonosporaceae</taxon>
        <taxon>Actinomadura</taxon>
    </lineage>
</organism>
<comment type="caution">
    <text evidence="5">The sequence shown here is derived from an EMBL/GenBank/DDBJ whole genome shotgun (WGS) entry which is preliminary data.</text>
</comment>
<feature type="compositionally biased region" description="Basic and acidic residues" evidence="3">
    <location>
        <begin position="486"/>
        <end position="508"/>
    </location>
</feature>
<dbReference type="SMART" id="SM00823">
    <property type="entry name" value="PKS_PP"/>
    <property type="match status" value="1"/>
</dbReference>
<dbReference type="InterPro" id="IPR045851">
    <property type="entry name" value="AMP-bd_C_sf"/>
</dbReference>
<dbReference type="Gene3D" id="3.40.50.1820">
    <property type="entry name" value="alpha/beta hydrolase"/>
    <property type="match status" value="1"/>
</dbReference>
<evidence type="ECO:0000313" key="5">
    <source>
        <dbReference type="EMBL" id="MFC4908290.1"/>
    </source>
</evidence>
<keyword evidence="1" id="KW-0596">Phosphopantetheine</keyword>
<keyword evidence="6" id="KW-1185">Reference proteome</keyword>
<name>A0ABV9TZ22_9ACTN</name>
<dbReference type="EMBL" id="JBHSIT010000003">
    <property type="protein sequence ID" value="MFC4908290.1"/>
    <property type="molecule type" value="Genomic_DNA"/>
</dbReference>
<proteinExistence type="predicted"/>
<dbReference type="InterPro" id="IPR042099">
    <property type="entry name" value="ANL_N_sf"/>
</dbReference>
<dbReference type="InterPro" id="IPR020806">
    <property type="entry name" value="PKS_PP-bd"/>
</dbReference>
<dbReference type="Gene3D" id="3.40.50.12780">
    <property type="entry name" value="N-terminal domain of ligase-like"/>
    <property type="match status" value="1"/>
</dbReference>
<dbReference type="InterPro" id="IPR000873">
    <property type="entry name" value="AMP-dep_synth/lig_dom"/>
</dbReference>
<accession>A0ABV9TZ22</accession>
<evidence type="ECO:0000313" key="6">
    <source>
        <dbReference type="Proteomes" id="UP001595872"/>
    </source>
</evidence>
<dbReference type="InterPro" id="IPR036736">
    <property type="entry name" value="ACP-like_sf"/>
</dbReference>
<evidence type="ECO:0000256" key="1">
    <source>
        <dbReference type="ARBA" id="ARBA00022450"/>
    </source>
</evidence>
<dbReference type="PROSITE" id="PS00455">
    <property type="entry name" value="AMP_BINDING"/>
    <property type="match status" value="1"/>
</dbReference>
<reference evidence="6" key="1">
    <citation type="journal article" date="2019" name="Int. J. Syst. Evol. Microbiol.">
        <title>The Global Catalogue of Microorganisms (GCM) 10K type strain sequencing project: providing services to taxonomists for standard genome sequencing and annotation.</title>
        <authorList>
            <consortium name="The Broad Institute Genomics Platform"/>
            <consortium name="The Broad Institute Genome Sequencing Center for Infectious Disease"/>
            <person name="Wu L."/>
            <person name="Ma J."/>
        </authorList>
    </citation>
    <scope>NUCLEOTIDE SEQUENCE [LARGE SCALE GENOMIC DNA]</scope>
    <source>
        <strain evidence="6">KLKA75</strain>
    </source>
</reference>
<dbReference type="PANTHER" id="PTHR45527">
    <property type="entry name" value="NONRIBOSOMAL PEPTIDE SYNTHETASE"/>
    <property type="match status" value="1"/>
</dbReference>
<evidence type="ECO:0000259" key="4">
    <source>
        <dbReference type="PROSITE" id="PS50075"/>
    </source>
</evidence>
<keyword evidence="2" id="KW-0597">Phosphoprotein</keyword>
<dbReference type="CDD" id="cd05930">
    <property type="entry name" value="A_NRPS"/>
    <property type="match status" value="1"/>
</dbReference>
<dbReference type="PROSITE" id="PS50075">
    <property type="entry name" value="CARRIER"/>
    <property type="match status" value="1"/>
</dbReference>
<dbReference type="SUPFAM" id="SSF47336">
    <property type="entry name" value="ACP-like"/>
    <property type="match status" value="1"/>
</dbReference>
<evidence type="ECO:0000256" key="3">
    <source>
        <dbReference type="SAM" id="MobiDB-lite"/>
    </source>
</evidence>
<dbReference type="RefSeq" id="WP_378254762.1">
    <property type="nucleotide sequence ID" value="NZ_JBHSIT010000003.1"/>
</dbReference>
<dbReference type="InterPro" id="IPR020845">
    <property type="entry name" value="AMP-binding_CS"/>
</dbReference>
<feature type="region of interest" description="Disordered" evidence="3">
    <location>
        <begin position="485"/>
        <end position="511"/>
    </location>
</feature>
<dbReference type="Pfam" id="PF13193">
    <property type="entry name" value="AMP-binding_C"/>
    <property type="match status" value="1"/>
</dbReference>
<gene>
    <name evidence="5" type="ORF">ACFPCY_13220</name>
</gene>
<dbReference type="PANTHER" id="PTHR45527:SF1">
    <property type="entry name" value="FATTY ACID SYNTHASE"/>
    <property type="match status" value="1"/>
</dbReference>
<dbReference type="Pfam" id="PF00550">
    <property type="entry name" value="PP-binding"/>
    <property type="match status" value="1"/>
</dbReference>
<dbReference type="SUPFAM" id="SSF56801">
    <property type="entry name" value="Acetyl-CoA synthetase-like"/>
    <property type="match status" value="1"/>
</dbReference>
<dbReference type="InterPro" id="IPR025110">
    <property type="entry name" value="AMP-bd_C"/>
</dbReference>
<dbReference type="Gene3D" id="3.30.300.30">
    <property type="match status" value="1"/>
</dbReference>
<dbReference type="Proteomes" id="UP001595872">
    <property type="component" value="Unassembled WGS sequence"/>
</dbReference>
<evidence type="ECO:0000256" key="2">
    <source>
        <dbReference type="ARBA" id="ARBA00022553"/>
    </source>
</evidence>
<dbReference type="InterPro" id="IPR009081">
    <property type="entry name" value="PP-bd_ACP"/>
</dbReference>
<protein>
    <submittedName>
        <fullName evidence="5">AMP-binding protein</fullName>
    </submittedName>
</protein>
<sequence>MTTCPEIDAALSRHAAERPHAAAVIGAAGTLTYRDLDLRVDRVVASLAGAGLRPGDLLAIALPDGPHAVAALLAAVRAGLPFTWLDTDQPAHRHRLLLDDCRPRAVLTADGVHLRPGARDGLPSGAACVVYTSGSTGVPKGIVQFGANLHQLAAWFAAEIGIGPDDRALQWAKFSYDAASLEVFAAVLTGAALVVPPPAAKSDVGTIARWIATQRVTLVQAVPSLCRALLHARDALGEPPLPHVRVLSLFGEILHGHLVARARTHFPDATLYNLYGPTECGLATFLRVPDGADGAVPVGHPIPGREILLRAATGEPPSAGMPVSEGVPVSEAAPVPDGDIGEIWVRSPHLAHGYLDRPDETSRVFLPGGDGGHRVYRTGDLGRRRPDGTLEFHGRGDDQVKIRGIRVELGEIDAALYADPGVAQAGVAVHGTGTADARLTAYLEPHPGAPVDIAALHRGLTRTLPAALVPAAYVLLDQLPRTSTGKIDRTALPDPEPRGGADAPHRPPETPTQRALAEIWTSVLGCGRVGLDDDYFALGGTSLLAPRLVDAVHEELGVELPVRAVFEHPRLGHLADLIDREYAREREEHAASEA</sequence>